<dbReference type="InterPro" id="IPR044534">
    <property type="entry name" value="TTL1-4"/>
</dbReference>
<evidence type="ECO:0000256" key="1">
    <source>
        <dbReference type="PROSITE-ProRule" id="PRU00339"/>
    </source>
</evidence>
<feature type="region of interest" description="Disordered" evidence="2">
    <location>
        <begin position="150"/>
        <end position="207"/>
    </location>
</feature>
<name>A0AAV3R1V9_LITER</name>
<evidence type="ECO:0000313" key="4">
    <source>
        <dbReference type="Proteomes" id="UP001454036"/>
    </source>
</evidence>
<proteinExistence type="predicted"/>
<dbReference type="InterPro" id="IPR011990">
    <property type="entry name" value="TPR-like_helical_dom_sf"/>
</dbReference>
<sequence length="570" mass="63150">MGEFSSEKRPHCGILSKVFGRRSLWQRKSNPDGNSSPKSNNNAGNVTLLNKDRVISSRPQTNPMKHPPTNQQYHSPPPAYNRNQQPRSIKTPVARSAPPAQPYTQTRKVPFAATGISGELESMIADHQSAKGASSYVRASSGNVMLHSNMGNLRQPGGRSSVVTQNNSHDYNNKPRNARQDQQSTYSTSVTSNVIKNNRNNDQSSREPTMLCMPISATDPEELKILGNEDYKNGRFEEALALYDAAISIEPNKASYRSNKSAALAALGKLLQAIFECREALRIEPFYQRAHSRLATLYLRIGEAEKVMYHYKQAGGEADPDVLQKAKNLQGYLNKCTDAKRQRDWNSLIKECNLAISTAADSAPLVFALRAEALLRLNKHQDAEETMKKSPNFEVEECTKFFGPIGHATLLVIQAQVDLAVGRFDNAVVSAQLAARLDSNNKEAKMVAKKTVAIAEARSKGNQLFKSGQHPEACNAYDEGLSYDPFNSVLLCNRAACLAKLGLYDQALEDCNAALSLRPNFSKARLRRADCCTKIENWETCIQDCEILLEENPDAEGVAQMLEKAKEHFK</sequence>
<organism evidence="3 4">
    <name type="scientific">Lithospermum erythrorhizon</name>
    <name type="common">Purple gromwell</name>
    <name type="synonym">Lithospermum officinale var. erythrorhizon</name>
    <dbReference type="NCBI Taxonomy" id="34254"/>
    <lineage>
        <taxon>Eukaryota</taxon>
        <taxon>Viridiplantae</taxon>
        <taxon>Streptophyta</taxon>
        <taxon>Embryophyta</taxon>
        <taxon>Tracheophyta</taxon>
        <taxon>Spermatophyta</taxon>
        <taxon>Magnoliopsida</taxon>
        <taxon>eudicotyledons</taxon>
        <taxon>Gunneridae</taxon>
        <taxon>Pentapetalae</taxon>
        <taxon>asterids</taxon>
        <taxon>lamiids</taxon>
        <taxon>Boraginales</taxon>
        <taxon>Boraginaceae</taxon>
        <taxon>Boraginoideae</taxon>
        <taxon>Lithospermeae</taxon>
        <taxon>Lithospermum</taxon>
    </lineage>
</organism>
<dbReference type="EMBL" id="BAABME010007213">
    <property type="protein sequence ID" value="GAA0170359.1"/>
    <property type="molecule type" value="Genomic_DNA"/>
</dbReference>
<feature type="compositionally biased region" description="Polar residues" evidence="2">
    <location>
        <begin position="180"/>
        <end position="207"/>
    </location>
</feature>
<feature type="compositionally biased region" description="Polar residues" evidence="2">
    <location>
        <begin position="57"/>
        <end position="74"/>
    </location>
</feature>
<dbReference type="GO" id="GO:0005737">
    <property type="term" value="C:cytoplasm"/>
    <property type="evidence" value="ECO:0007669"/>
    <property type="project" value="TreeGrafter"/>
</dbReference>
<evidence type="ECO:0000256" key="2">
    <source>
        <dbReference type="SAM" id="MobiDB-lite"/>
    </source>
</evidence>
<accession>A0AAV3R1V9</accession>
<feature type="compositionally biased region" description="Polar residues" evidence="2">
    <location>
        <begin position="161"/>
        <end position="170"/>
    </location>
</feature>
<feature type="repeat" description="TPR" evidence="1">
    <location>
        <begin position="220"/>
        <end position="253"/>
    </location>
</feature>
<dbReference type="Proteomes" id="UP001454036">
    <property type="component" value="Unassembled WGS sequence"/>
</dbReference>
<dbReference type="SUPFAM" id="SSF48452">
    <property type="entry name" value="TPR-like"/>
    <property type="match status" value="2"/>
</dbReference>
<feature type="region of interest" description="Disordered" evidence="2">
    <location>
        <begin position="1"/>
        <end position="109"/>
    </location>
</feature>
<keyword evidence="1" id="KW-0802">TPR repeat</keyword>
<protein>
    <submittedName>
        <fullName evidence="3">Scaffold/adaptor protein</fullName>
    </submittedName>
</protein>
<dbReference type="PANTHER" id="PTHR46050:SF7">
    <property type="entry name" value="TETRATRICOPEPTIDE REPEAT (TPR)-LIKE SUPERFAMILY PROTEIN"/>
    <property type="match status" value="1"/>
</dbReference>
<gene>
    <name evidence="3" type="ORF">LIER_24639</name>
</gene>
<dbReference type="Gene3D" id="1.25.40.10">
    <property type="entry name" value="Tetratricopeptide repeat domain"/>
    <property type="match status" value="1"/>
</dbReference>
<dbReference type="PROSITE" id="PS50005">
    <property type="entry name" value="TPR"/>
    <property type="match status" value="1"/>
</dbReference>
<feature type="compositionally biased region" description="Basic and acidic residues" evidence="2">
    <location>
        <begin position="1"/>
        <end position="10"/>
    </location>
</feature>
<evidence type="ECO:0000313" key="3">
    <source>
        <dbReference type="EMBL" id="GAA0170359.1"/>
    </source>
</evidence>
<dbReference type="Pfam" id="PF13414">
    <property type="entry name" value="TPR_11"/>
    <property type="match status" value="1"/>
</dbReference>
<comment type="caution">
    <text evidence="3">The sequence shown here is derived from an EMBL/GenBank/DDBJ whole genome shotgun (WGS) entry which is preliminary data.</text>
</comment>
<keyword evidence="4" id="KW-1185">Reference proteome</keyword>
<dbReference type="PANTHER" id="PTHR46050">
    <property type="entry name" value="TPR REPEAT-CONTAINING THIOREDOXIN"/>
    <property type="match status" value="1"/>
</dbReference>
<dbReference type="Pfam" id="PF00515">
    <property type="entry name" value="TPR_1"/>
    <property type="match status" value="1"/>
</dbReference>
<dbReference type="SMART" id="SM00028">
    <property type="entry name" value="TPR"/>
    <property type="match status" value="6"/>
</dbReference>
<dbReference type="AlphaFoldDB" id="A0AAV3R1V9"/>
<feature type="compositionally biased region" description="Polar residues" evidence="2">
    <location>
        <begin position="26"/>
        <end position="48"/>
    </location>
</feature>
<reference evidence="3 4" key="1">
    <citation type="submission" date="2024-01" db="EMBL/GenBank/DDBJ databases">
        <title>The complete chloroplast genome sequence of Lithospermum erythrorhizon: insights into the phylogenetic relationship among Boraginaceae species and the maternal lineages of purple gromwells.</title>
        <authorList>
            <person name="Okada T."/>
            <person name="Watanabe K."/>
        </authorList>
    </citation>
    <scope>NUCLEOTIDE SEQUENCE [LARGE SCALE GENOMIC DNA]</scope>
</reference>
<dbReference type="InterPro" id="IPR019734">
    <property type="entry name" value="TPR_rpt"/>
</dbReference>